<sequence>MFTIPLSLPLPKLSISRIADLRSPGETKSMPFKRETSSPFTHSNVEVIGVFRAPTISSIDSDATIDDQPGAGRTLGRYIAWLGSKLEKAANSRAERLGLGPKAIANKICCRAGHQEIWIEPSNTWRLHWRQLVVPNQRFNESQTKALRKLCRKLIKHASFPH</sequence>
<evidence type="ECO:0000313" key="2">
    <source>
        <dbReference type="Proteomes" id="UP000053477"/>
    </source>
</evidence>
<proteinExistence type="predicted"/>
<reference evidence="1 2" key="1">
    <citation type="submission" date="2015-04" db="EMBL/GenBank/DDBJ databases">
        <title>Complete genome sequence of Schizopora paradoxa KUC8140, a cosmopolitan wood degrader in East Asia.</title>
        <authorList>
            <consortium name="DOE Joint Genome Institute"/>
            <person name="Min B."/>
            <person name="Park H."/>
            <person name="Jang Y."/>
            <person name="Kim J.-J."/>
            <person name="Kim K.H."/>
            <person name="Pangilinan J."/>
            <person name="Lipzen A."/>
            <person name="Riley R."/>
            <person name="Grigoriev I.V."/>
            <person name="Spatafora J.W."/>
            <person name="Choi I.-G."/>
        </authorList>
    </citation>
    <scope>NUCLEOTIDE SEQUENCE [LARGE SCALE GENOMIC DNA]</scope>
    <source>
        <strain evidence="1 2">KUC8140</strain>
    </source>
</reference>
<name>A0A0H2REN3_9AGAM</name>
<dbReference type="AlphaFoldDB" id="A0A0H2REN3"/>
<evidence type="ECO:0000313" key="1">
    <source>
        <dbReference type="EMBL" id="KLO10289.1"/>
    </source>
</evidence>
<gene>
    <name evidence="1" type="ORF">SCHPADRAFT_525554</name>
</gene>
<dbReference type="InParanoid" id="A0A0H2REN3"/>
<keyword evidence="2" id="KW-1185">Reference proteome</keyword>
<protein>
    <submittedName>
        <fullName evidence="1">Uncharacterized protein</fullName>
    </submittedName>
</protein>
<dbReference type="Proteomes" id="UP000053477">
    <property type="component" value="Unassembled WGS sequence"/>
</dbReference>
<organism evidence="1 2">
    <name type="scientific">Schizopora paradoxa</name>
    <dbReference type="NCBI Taxonomy" id="27342"/>
    <lineage>
        <taxon>Eukaryota</taxon>
        <taxon>Fungi</taxon>
        <taxon>Dikarya</taxon>
        <taxon>Basidiomycota</taxon>
        <taxon>Agaricomycotina</taxon>
        <taxon>Agaricomycetes</taxon>
        <taxon>Hymenochaetales</taxon>
        <taxon>Schizoporaceae</taxon>
        <taxon>Schizopora</taxon>
    </lineage>
</organism>
<dbReference type="OrthoDB" id="3066495at2759"/>
<dbReference type="EMBL" id="KQ086030">
    <property type="protein sequence ID" value="KLO10289.1"/>
    <property type="molecule type" value="Genomic_DNA"/>
</dbReference>
<accession>A0A0H2REN3</accession>